<dbReference type="PANTHER" id="PTHR15599">
    <property type="entry name" value="RTDR1"/>
    <property type="match status" value="1"/>
</dbReference>
<feature type="repeat" description="HEAT" evidence="1">
    <location>
        <begin position="103"/>
        <end position="139"/>
    </location>
</feature>
<protein>
    <recommendedName>
        <fullName evidence="5">Rhabdoid tumor deletion region protein 1</fullName>
    </recommendedName>
</protein>
<reference evidence="3" key="1">
    <citation type="thesis" date="2020" institute="ProQuest LLC" country="789 East Eisenhower Parkway, Ann Arbor, MI, USA">
        <title>Comparative Genomics and Chromosome Evolution.</title>
        <authorList>
            <person name="Mudd A.B."/>
        </authorList>
    </citation>
    <scope>NUCLEOTIDE SEQUENCE</scope>
    <source>
        <strain evidence="3">237g6f4</strain>
        <tissue evidence="3">Blood</tissue>
    </source>
</reference>
<dbReference type="PROSITE" id="PS50176">
    <property type="entry name" value="ARM_REPEAT"/>
    <property type="match status" value="1"/>
</dbReference>
<dbReference type="Proteomes" id="UP000824782">
    <property type="component" value="Unassembled WGS sequence"/>
</dbReference>
<dbReference type="Gene3D" id="1.25.10.10">
    <property type="entry name" value="Leucine-rich Repeat Variant"/>
    <property type="match status" value="1"/>
</dbReference>
<evidence type="ECO:0000256" key="1">
    <source>
        <dbReference type="PROSITE-ProRule" id="PRU00103"/>
    </source>
</evidence>
<gene>
    <name evidence="3" type="ORF">GDO81_002165</name>
</gene>
<accession>A0AAV7DIT8</accession>
<comment type="caution">
    <text evidence="3">The sequence shown here is derived from an EMBL/GenBank/DDBJ whole genome shotgun (WGS) entry which is preliminary data.</text>
</comment>
<evidence type="ECO:0000313" key="4">
    <source>
        <dbReference type="Proteomes" id="UP000824782"/>
    </source>
</evidence>
<evidence type="ECO:0008006" key="5">
    <source>
        <dbReference type="Google" id="ProtNLM"/>
    </source>
</evidence>
<dbReference type="InterPro" id="IPR042856">
    <property type="entry name" value="RSP14"/>
</dbReference>
<sequence length="213" mass="22899">NLYPKYSCLVSIAGAAALVDAGLVSKLVVKLESELDEIQEVILETLHFCLQADASQALAAGAVMILKSKLSHPLVSIRRKAACALMEICVPLEGKESVCKAEVIPLLVQLLDDSDPEVRANAAGALMYITITTPGKYAALQAGTIPKLLAHVKDTQSKVRLNCLKAITTLSETPEGRKILLQDVNLIQGCMEDSSEAVRRAAEIAVRVIQWKP</sequence>
<dbReference type="InterPro" id="IPR000225">
    <property type="entry name" value="Armadillo"/>
</dbReference>
<feature type="non-terminal residue" evidence="3">
    <location>
        <position position="1"/>
    </location>
</feature>
<organism evidence="3 4">
    <name type="scientific">Engystomops pustulosus</name>
    <name type="common">Tungara frog</name>
    <name type="synonym">Physalaemus pustulosus</name>
    <dbReference type="NCBI Taxonomy" id="76066"/>
    <lineage>
        <taxon>Eukaryota</taxon>
        <taxon>Metazoa</taxon>
        <taxon>Chordata</taxon>
        <taxon>Craniata</taxon>
        <taxon>Vertebrata</taxon>
        <taxon>Euteleostomi</taxon>
        <taxon>Amphibia</taxon>
        <taxon>Batrachia</taxon>
        <taxon>Anura</taxon>
        <taxon>Neobatrachia</taxon>
        <taxon>Hyloidea</taxon>
        <taxon>Leptodactylidae</taxon>
        <taxon>Leiuperinae</taxon>
        <taxon>Engystomops</taxon>
    </lineage>
</organism>
<proteinExistence type="predicted"/>
<evidence type="ECO:0000256" key="2">
    <source>
        <dbReference type="PROSITE-ProRule" id="PRU00259"/>
    </source>
</evidence>
<dbReference type="PROSITE" id="PS50077">
    <property type="entry name" value="HEAT_REPEAT"/>
    <property type="match status" value="1"/>
</dbReference>
<evidence type="ECO:0000313" key="3">
    <source>
        <dbReference type="EMBL" id="KAG8597108.1"/>
    </source>
</evidence>
<dbReference type="AlphaFoldDB" id="A0AAV7DIT8"/>
<feature type="repeat" description="ARM" evidence="2">
    <location>
        <begin position="102"/>
        <end position="144"/>
    </location>
</feature>
<dbReference type="PANTHER" id="PTHR15599:SF1">
    <property type="entry name" value="RADIAL SPOKE HEAD 14 HOMOLOG"/>
    <property type="match status" value="1"/>
</dbReference>
<dbReference type="EMBL" id="WNYA01000001">
    <property type="protein sequence ID" value="KAG8597108.1"/>
    <property type="molecule type" value="Genomic_DNA"/>
</dbReference>
<dbReference type="InterPro" id="IPR021133">
    <property type="entry name" value="HEAT_type_2"/>
</dbReference>
<keyword evidence="4" id="KW-1185">Reference proteome</keyword>
<dbReference type="Pfam" id="PF00514">
    <property type="entry name" value="Arm"/>
    <property type="match status" value="1"/>
</dbReference>
<name>A0AAV7DIT8_ENGPU</name>
<dbReference type="InterPro" id="IPR016024">
    <property type="entry name" value="ARM-type_fold"/>
</dbReference>
<dbReference type="InterPro" id="IPR011989">
    <property type="entry name" value="ARM-like"/>
</dbReference>
<dbReference type="SUPFAM" id="SSF48371">
    <property type="entry name" value="ARM repeat"/>
    <property type="match status" value="1"/>
</dbReference>
<dbReference type="SMART" id="SM00185">
    <property type="entry name" value="ARM"/>
    <property type="match status" value="2"/>
</dbReference>